<keyword evidence="1" id="KW-0812">Transmembrane</keyword>
<keyword evidence="1" id="KW-1133">Transmembrane helix</keyword>
<dbReference type="InterPro" id="IPR035168">
    <property type="entry name" value="DUF5317"/>
</dbReference>
<feature type="transmembrane region" description="Helical" evidence="1">
    <location>
        <begin position="82"/>
        <end position="98"/>
    </location>
</feature>
<accession>A0A1T4Y5V1</accession>
<organism evidence="2 3">
    <name type="scientific">Caloramator quimbayensis</name>
    <dbReference type="NCBI Taxonomy" id="1147123"/>
    <lineage>
        <taxon>Bacteria</taxon>
        <taxon>Bacillati</taxon>
        <taxon>Bacillota</taxon>
        <taxon>Clostridia</taxon>
        <taxon>Eubacteriales</taxon>
        <taxon>Clostridiaceae</taxon>
        <taxon>Caloramator</taxon>
    </lineage>
</organism>
<evidence type="ECO:0000256" key="1">
    <source>
        <dbReference type="SAM" id="Phobius"/>
    </source>
</evidence>
<evidence type="ECO:0000313" key="3">
    <source>
        <dbReference type="Proteomes" id="UP000190105"/>
    </source>
</evidence>
<dbReference type="AlphaFoldDB" id="A0A1T4Y5V1"/>
<feature type="transmembrane region" description="Helical" evidence="1">
    <location>
        <begin position="57"/>
        <end position="76"/>
    </location>
</feature>
<dbReference type="EMBL" id="FUYH01000024">
    <property type="protein sequence ID" value="SKA97187.1"/>
    <property type="molecule type" value="Genomic_DNA"/>
</dbReference>
<dbReference type="OrthoDB" id="37447at2"/>
<evidence type="ECO:0000313" key="2">
    <source>
        <dbReference type="EMBL" id="SKA97187.1"/>
    </source>
</evidence>
<gene>
    <name evidence="2" type="ORF">SAMN05443428_12412</name>
</gene>
<dbReference type="Pfam" id="PF17248">
    <property type="entry name" value="DUF5317"/>
    <property type="match status" value="1"/>
</dbReference>
<reference evidence="3" key="1">
    <citation type="submission" date="2017-02" db="EMBL/GenBank/DDBJ databases">
        <authorList>
            <person name="Varghese N."/>
            <person name="Submissions S."/>
        </authorList>
    </citation>
    <scope>NUCLEOTIDE SEQUENCE [LARGE SCALE GENOMIC DNA]</scope>
    <source>
        <strain evidence="3">USBA 833</strain>
    </source>
</reference>
<dbReference type="Proteomes" id="UP000190105">
    <property type="component" value="Unassembled WGS sequence"/>
</dbReference>
<dbReference type="STRING" id="1147123.SAMN05443428_12412"/>
<protein>
    <recommendedName>
        <fullName evidence="4">DUF5317 domain-containing protein</fullName>
    </recommendedName>
</protein>
<name>A0A1T4Y5V1_9CLOT</name>
<sequence length="182" mass="20020">MFLEALIIGIIIGYILKGKLKNLENVKLKYPYLAVGAFAVEFILFSLVRKGMLSRGYLTTSIYIIEYALIFLFIYFNRENKYILIMGLGFLLNALAIFSNGGAMPVSAKAAVTAGLAPSIGSVKASAEGLYVVQNEATRLWLLGDIIPKTYLRHYVISIGDIVAAIGLLIFLVQGMRSKMIN</sequence>
<proteinExistence type="predicted"/>
<dbReference type="RefSeq" id="WP_078697413.1">
    <property type="nucleotide sequence ID" value="NZ_FUYH01000024.1"/>
</dbReference>
<keyword evidence="3" id="KW-1185">Reference proteome</keyword>
<keyword evidence="1" id="KW-0472">Membrane</keyword>
<feature type="transmembrane region" description="Helical" evidence="1">
    <location>
        <begin position="30"/>
        <end position="48"/>
    </location>
</feature>
<evidence type="ECO:0008006" key="4">
    <source>
        <dbReference type="Google" id="ProtNLM"/>
    </source>
</evidence>
<feature type="transmembrane region" description="Helical" evidence="1">
    <location>
        <begin position="152"/>
        <end position="173"/>
    </location>
</feature>